<dbReference type="InterPro" id="IPR025377">
    <property type="entry name" value="DUF4367"/>
</dbReference>
<dbReference type="HOGENOM" id="CLU_923437_0_0_9"/>
<dbReference type="InterPro" id="IPR052944">
    <property type="entry name" value="Sporulation_related"/>
</dbReference>
<keyword evidence="2" id="KW-1133">Transmembrane helix</keyword>
<evidence type="ECO:0000313" key="5">
    <source>
        <dbReference type="Proteomes" id="UP000029278"/>
    </source>
</evidence>
<dbReference type="Pfam" id="PF14285">
    <property type="entry name" value="DUF4367"/>
    <property type="match status" value="1"/>
</dbReference>
<protein>
    <recommendedName>
        <fullName evidence="3">DUF4367 domain-containing protein</fullName>
    </recommendedName>
</protein>
<sequence>MRLKGNNDKFLRDMEACQHGAVPGDLADTKENRELLELSQALSGKDFSQYSNRSAVLFKVRTMNNKQEANTMKNKRGFKRPAIALSATLAAGVLSIAIAQPSFAQDIVDKVLASFNLGHIEVAQTEPQAQPAESTGKQSVKKEERDPDIAEHILSIKDTTKLADYADFPVKLPQYLPEGYAFDSAEFYRDAEEVSGKYVTLHFTNEETKGSIYMQQRLPDEETAYSTGTDGKLEELQLNGVKAILMDDRALLWETKDALYYLSSRSVDRNEIIRIAESIR</sequence>
<dbReference type="RefSeq" id="WP_051985414.1">
    <property type="nucleotide sequence ID" value="NZ_JAKOBR010000049.1"/>
</dbReference>
<keyword evidence="5" id="KW-1185">Reference proteome</keyword>
<dbReference type="PATRIC" id="fig|44252.3.peg.2669"/>
<feature type="compositionally biased region" description="Polar residues" evidence="1">
    <location>
        <begin position="125"/>
        <end position="138"/>
    </location>
</feature>
<evidence type="ECO:0000259" key="3">
    <source>
        <dbReference type="Pfam" id="PF14285"/>
    </source>
</evidence>
<feature type="transmembrane region" description="Helical" evidence="2">
    <location>
        <begin position="82"/>
        <end position="103"/>
    </location>
</feature>
<accession>A0A090ZFF7</accession>
<keyword evidence="2" id="KW-0472">Membrane</keyword>
<organism evidence="4 5">
    <name type="scientific">Paenibacillus macerans</name>
    <name type="common">Bacillus macerans</name>
    <dbReference type="NCBI Taxonomy" id="44252"/>
    <lineage>
        <taxon>Bacteria</taxon>
        <taxon>Bacillati</taxon>
        <taxon>Bacillota</taxon>
        <taxon>Bacilli</taxon>
        <taxon>Bacillales</taxon>
        <taxon>Paenibacillaceae</taxon>
        <taxon>Paenibacillus</taxon>
    </lineage>
</organism>
<dbReference type="OrthoDB" id="2544256at2"/>
<dbReference type="PANTHER" id="PTHR37507:SF2">
    <property type="entry name" value="SPORULATION PROTEIN YDCC"/>
    <property type="match status" value="1"/>
</dbReference>
<dbReference type="EMBL" id="JMQA01000024">
    <property type="protein sequence ID" value="KFN09123.1"/>
    <property type="molecule type" value="Genomic_DNA"/>
</dbReference>
<gene>
    <name evidence="4" type="ORF">DJ90_2742</name>
</gene>
<keyword evidence="2" id="KW-0812">Transmembrane</keyword>
<dbReference type="PANTHER" id="PTHR37507">
    <property type="entry name" value="SPORULATION PROTEIN YDCC"/>
    <property type="match status" value="1"/>
</dbReference>
<comment type="caution">
    <text evidence="4">The sequence shown here is derived from an EMBL/GenBank/DDBJ whole genome shotgun (WGS) entry which is preliminary data.</text>
</comment>
<feature type="domain" description="DUF4367" evidence="3">
    <location>
        <begin position="173"/>
        <end position="279"/>
    </location>
</feature>
<name>A0A090ZFF7_PAEMA</name>
<reference evidence="4 5" key="1">
    <citation type="submission" date="2014-04" db="EMBL/GenBank/DDBJ databases">
        <authorList>
            <person name="Bishop-Lilly K.A."/>
            <person name="Broomall S.M."/>
            <person name="Chain P.S."/>
            <person name="Chertkov O."/>
            <person name="Coyne S.R."/>
            <person name="Daligault H.E."/>
            <person name="Davenport K.W."/>
            <person name="Erkkila T."/>
            <person name="Frey K.G."/>
            <person name="Gibbons H.S."/>
            <person name="Gu W."/>
            <person name="Jaissle J."/>
            <person name="Johnson S.L."/>
            <person name="Koroleva G.I."/>
            <person name="Ladner J.T."/>
            <person name="Lo C.-C."/>
            <person name="Minogue T.D."/>
            <person name="Munk C."/>
            <person name="Palacios G.F."/>
            <person name="Redden C.L."/>
            <person name="Rosenzweig C.N."/>
            <person name="Scholz M.B."/>
            <person name="Teshima H."/>
            <person name="Xu Y."/>
        </authorList>
    </citation>
    <scope>NUCLEOTIDE SEQUENCE [LARGE SCALE GENOMIC DNA]</scope>
    <source>
        <strain evidence="4 5">8244</strain>
    </source>
</reference>
<dbReference type="STRING" id="44252.DJ90_2742"/>
<feature type="region of interest" description="Disordered" evidence="1">
    <location>
        <begin position="124"/>
        <end position="148"/>
    </location>
</feature>
<dbReference type="GeneID" id="77006928"/>
<evidence type="ECO:0000256" key="1">
    <source>
        <dbReference type="SAM" id="MobiDB-lite"/>
    </source>
</evidence>
<evidence type="ECO:0000313" key="4">
    <source>
        <dbReference type="EMBL" id="KFN09123.1"/>
    </source>
</evidence>
<evidence type="ECO:0000256" key="2">
    <source>
        <dbReference type="SAM" id="Phobius"/>
    </source>
</evidence>
<dbReference type="Proteomes" id="UP000029278">
    <property type="component" value="Unassembled WGS sequence"/>
</dbReference>
<proteinExistence type="predicted"/>
<dbReference type="AlphaFoldDB" id="A0A090ZFF7"/>